<evidence type="ECO:0000256" key="1">
    <source>
        <dbReference type="SAM" id="MobiDB-lite"/>
    </source>
</evidence>
<dbReference type="EMBL" id="MN427927">
    <property type="protein sequence ID" value="QQP17277.1"/>
    <property type="molecule type" value="Genomic_DNA"/>
</dbReference>
<feature type="region of interest" description="Disordered" evidence="1">
    <location>
        <begin position="1"/>
        <end position="27"/>
    </location>
</feature>
<name>A0A7T8G037_9TRAC</name>
<accession>A0A7T8G037</accession>
<proteinExistence type="predicted"/>
<protein>
    <submittedName>
        <fullName evidence="2">Hypothetical chloroplast RF21</fullName>
    </submittedName>
</protein>
<sequence length="1852" mass="206278">MNKGYVESKREPTGVSRRDRGNPRRRPWSRVSEWALGPLIATPRNSGRQVSKFSRNLRLLTLGFGLPRQFLVPSSPSPLLALPIWKDLSHNRGNKNRPPLPEAVLMVRSNCGRGLERWTSDKHFHYLEISTIGRCTHTELVVPTGGNVVESRGNEQIRYAAPFTESGRSGNWVFEIWNIWGDRNIRSNPHTFLPGTVGLVTAPREKCPGKEAYNMTTFTNRYKCLLLPLRSAPPAVDNDEFTNRYPAEAEPLVALLDRMKPVGPFKNRSTDGFPHKTSVGPAYDISSDNFGSISVFGNQTRSRKNLPIIMKTTRTPLCTSLVGGIAEEYLATVAREELRVATCNREECYEDLFHPMIAGRGLDGATNLNQPSQHGINRIRLVCLHKLIHLPWWFWVKTVFCHKGTNKPRTPFFAGYAASGLPAFRAGINQPRWKRRAANGANKVWGSQSPFRDYGYIQVDRDSAYLYPWSIYYDEDPPATVLARNWRRDFSMGHNRTRGITTGHGPFGRSAEGFMRNRELHFIRERLSFRIRDLAQSQSAGYPAAGAGKAKAPVTHTGTKGVTSGYRRRYKPWWNGSSCSSPYAAKIDGFTADPYSNIRGVKLGDDSVRAASSLVSAHAIPGLRKRCGPAIGNSSGVCPCVKNPTPYSLRIGRGKGRTPLRTCNICANHGARVQSRNILLPGNILRTLQRAQLKLRGTKKTILATRSHACTRVYSDHSGGHAQQYVPAHESYKLFDLLARTTSRVLFGTNTGTILNISIIGVKPPSGKLQPKFELALCGPRRVRAQVVTNTVERQSTCCPQSDGCPSSFPVPSEIHPRRDSSGPHNRTNYRLNRIDESLSPSGNGVITNERPGFYGDGTTIWSTPYHNDTGGEPVDAGPERPAVPPRIAPALLKLSWERTLRFLTAERLSCYTVIGAWPKRLRLGSNDRPNKRSRRVRILLDQILGRSAREWVLGDDSDNKYFTVGALLTLSVIARGSDYIDLWIRLEIVRFRVYSLHKYLLDGTTKTRRHYTNVGQIGFMPNLKHFFKRGGSFLPLGGITFERLYDKGLDIYPPTRLLKTKVLATDENNSRHESGSVHNHHLFNNACDFRAGGRPYNLRRLTSSYGKNMLKYLLNHPASRTHVSSALWQRITPLNETSGTPPATLQSGFSSEGILSVGSAGTGRSYLMNDLSADFDAPSVPLPMSDLYETERFITIKDAKTNGMKRLATSLCRLMILVRLLGKMLPRVIWIRKMHELDFKGAKNLAQADIGTHSSLCAFLLFLTCPALYAKSMLVTGSTHTPREIDPSLICSNRLGRLLNVRMHSVSRRQNKCPVILRSRRFYLVGNKDSACLNAFRYRILCDYARDLASLTSEALLISLSQLSTPRGDAAGSVLLGKVVHKYDDIRLDTANLSDHVFRAGKAFAHSIVIGLIVTSISCCESRDKDRPIPFGHASYTPERYELSVAETAVRVREFAILSRVLRCSAGSAINYRVAETRRYASISPPRSSKYDHTSARAALATNTAAEQWLEMHEGNLTECDQKRWSARSPAGTTLGPPSHEAIAACLLFAAGGAKYGMTEYITLVTRAKGVGDTYYDFAKTTPAPVARTHDPLQSTGSDYDHNAFINLPVYDYDSRISPQGLHKRARQGRYQSGVPFTYRFINSGISIPRVGRFYMAEYQQLPSNPVVFKGKRFVWDPACLSSARQLALPLSEDSLMGRGSPILVIGTVCGNRIVFEGGTHQQIAYLNEDMSMANANLSKPFADVSHSEFASALTVGTNKRTKVSCNWSMHIHSFYPTLLSQAWFAESSTRGARQGFKNQQQRGPTRSSSPLEDACIYSILSESHQFLLEKVSANVALLNRVNNVIDIFIN</sequence>
<evidence type="ECO:0000313" key="2">
    <source>
        <dbReference type="EMBL" id="QQP17277.1"/>
    </source>
</evidence>
<keyword evidence="2" id="KW-0934">Plastid</keyword>
<gene>
    <name evidence="2" type="primary">ycf2</name>
</gene>
<organism evidence="2">
    <name type="scientific">Megaloselaginella exaltata</name>
    <dbReference type="NCBI Taxonomy" id="3140882"/>
    <lineage>
        <taxon>Eukaryota</taxon>
        <taxon>Viridiplantae</taxon>
        <taxon>Streptophyta</taxon>
        <taxon>Embryophyta</taxon>
        <taxon>Tracheophyta</taxon>
        <taxon>Lycopodiopsida</taxon>
        <taxon>Selaginellales</taxon>
        <taxon>Selaginellaceae</taxon>
        <taxon>Gymnogynoideae</taxon>
        <taxon>Megaloselaginella</taxon>
    </lineage>
</organism>
<keyword evidence="2" id="KW-0150">Chloroplast</keyword>
<reference evidence="2" key="1">
    <citation type="journal article" date="2020" name="Mol. Phylogenet. Evol.">
        <title>Plastome-based phylogenomics resolves the placement of the sanguinolenta group in the spikemoss of lycophyte (Selaginellaceae).</title>
        <authorList>
            <person name="Zhang H.-R."/>
            <person name="Wei R."/>
            <person name="Xiang Q.-P."/>
            <person name="Zhang X.-C."/>
        </authorList>
    </citation>
    <scope>NUCLEOTIDE SEQUENCE</scope>
</reference>
<feature type="compositionally biased region" description="Basic and acidic residues" evidence="1">
    <location>
        <begin position="1"/>
        <end position="22"/>
    </location>
</feature>
<geneLocation type="chloroplast" evidence="2"/>